<name>A0A137P6Z5_CONC2</name>
<evidence type="ECO:0000259" key="8">
    <source>
        <dbReference type="PROSITE" id="PS50059"/>
    </source>
</evidence>
<reference evidence="9 10" key="1">
    <citation type="journal article" date="2015" name="Genome Biol. Evol.">
        <title>Phylogenomic analyses indicate that early fungi evolved digesting cell walls of algal ancestors of land plants.</title>
        <authorList>
            <person name="Chang Y."/>
            <person name="Wang S."/>
            <person name="Sekimoto S."/>
            <person name="Aerts A.L."/>
            <person name="Choi C."/>
            <person name="Clum A."/>
            <person name="LaButti K.M."/>
            <person name="Lindquist E.A."/>
            <person name="Yee Ngan C."/>
            <person name="Ohm R.A."/>
            <person name="Salamov A.A."/>
            <person name="Grigoriev I.V."/>
            <person name="Spatafora J.W."/>
            <person name="Berbee M.L."/>
        </authorList>
    </citation>
    <scope>NUCLEOTIDE SEQUENCE [LARGE SCALE GENOMIC DNA]</scope>
    <source>
        <strain evidence="9 10">NRRL 28638</strain>
    </source>
</reference>
<accession>A0A137P6Z5</accession>
<evidence type="ECO:0000313" key="10">
    <source>
        <dbReference type="Proteomes" id="UP000070444"/>
    </source>
</evidence>
<feature type="domain" description="PPIase FKBP-type" evidence="8">
    <location>
        <begin position="51"/>
        <end position="140"/>
    </location>
</feature>
<dbReference type="GO" id="GO:0005528">
    <property type="term" value="F:FK506 binding"/>
    <property type="evidence" value="ECO:0007669"/>
    <property type="project" value="EnsemblFungi"/>
</dbReference>
<evidence type="ECO:0000256" key="2">
    <source>
        <dbReference type="ARBA" id="ARBA00013194"/>
    </source>
</evidence>
<sequence>MKLIYLLSILGLALAKEDESADEGVKPLNKLGIEVTYSVPQEECDYRTDEGDNISVHYTGTLLNGGKKFDSSLDRGEPLDFPLGKGAVIEGWDLGLRNMCVGEKRILKIPSWMAYGETGFGSLIPPNSDLEFSVELMDIKRKDGSGSKAKGKAKGKGKGKAKAKKEEDADAGGNEEL</sequence>
<dbReference type="PROSITE" id="PS50059">
    <property type="entry name" value="FKBP_PPIASE"/>
    <property type="match status" value="1"/>
</dbReference>
<gene>
    <name evidence="9" type="ORF">CONCODRAFT_17376</name>
</gene>
<evidence type="ECO:0000313" key="9">
    <source>
        <dbReference type="EMBL" id="KXN70776.1"/>
    </source>
</evidence>
<keyword evidence="10" id="KW-1185">Reference proteome</keyword>
<feature type="region of interest" description="Disordered" evidence="6">
    <location>
        <begin position="143"/>
        <end position="177"/>
    </location>
</feature>
<dbReference type="Pfam" id="PF00254">
    <property type="entry name" value="FKBP_C"/>
    <property type="match status" value="1"/>
</dbReference>
<dbReference type="InterPro" id="IPR044609">
    <property type="entry name" value="FKBP2/11"/>
</dbReference>
<proteinExistence type="predicted"/>
<feature type="chain" id="PRO_5011955348" description="peptidylprolyl isomerase" evidence="7">
    <location>
        <begin position="16"/>
        <end position="177"/>
    </location>
</feature>
<dbReference type="InterPro" id="IPR046357">
    <property type="entry name" value="PPIase_dom_sf"/>
</dbReference>
<evidence type="ECO:0000256" key="6">
    <source>
        <dbReference type="SAM" id="MobiDB-lite"/>
    </source>
</evidence>
<dbReference type="EMBL" id="KQ964493">
    <property type="protein sequence ID" value="KXN70776.1"/>
    <property type="molecule type" value="Genomic_DNA"/>
</dbReference>
<evidence type="ECO:0000256" key="3">
    <source>
        <dbReference type="ARBA" id="ARBA00023110"/>
    </source>
</evidence>
<feature type="signal peptide" evidence="7">
    <location>
        <begin position="1"/>
        <end position="15"/>
    </location>
</feature>
<dbReference type="GO" id="GO:0005783">
    <property type="term" value="C:endoplasmic reticulum"/>
    <property type="evidence" value="ECO:0007669"/>
    <property type="project" value="TreeGrafter"/>
</dbReference>
<evidence type="ECO:0000256" key="5">
    <source>
        <dbReference type="PROSITE-ProRule" id="PRU00277"/>
    </source>
</evidence>
<dbReference type="Gene3D" id="3.10.50.40">
    <property type="match status" value="1"/>
</dbReference>
<protein>
    <recommendedName>
        <fullName evidence="2 5">peptidylprolyl isomerase</fullName>
        <ecNumber evidence="2 5">5.2.1.8</ecNumber>
    </recommendedName>
</protein>
<keyword evidence="7" id="KW-0732">Signal</keyword>
<evidence type="ECO:0000256" key="7">
    <source>
        <dbReference type="SAM" id="SignalP"/>
    </source>
</evidence>
<dbReference type="Proteomes" id="UP000070444">
    <property type="component" value="Unassembled WGS sequence"/>
</dbReference>
<keyword evidence="4 5" id="KW-0413">Isomerase</keyword>
<dbReference type="GO" id="GO:0003755">
    <property type="term" value="F:peptidyl-prolyl cis-trans isomerase activity"/>
    <property type="evidence" value="ECO:0007669"/>
    <property type="project" value="UniProtKB-KW"/>
</dbReference>
<evidence type="ECO:0000256" key="4">
    <source>
        <dbReference type="ARBA" id="ARBA00023235"/>
    </source>
</evidence>
<comment type="catalytic activity">
    <reaction evidence="1 5">
        <text>[protein]-peptidylproline (omega=180) = [protein]-peptidylproline (omega=0)</text>
        <dbReference type="Rhea" id="RHEA:16237"/>
        <dbReference type="Rhea" id="RHEA-COMP:10747"/>
        <dbReference type="Rhea" id="RHEA-COMP:10748"/>
        <dbReference type="ChEBI" id="CHEBI:83833"/>
        <dbReference type="ChEBI" id="CHEBI:83834"/>
        <dbReference type="EC" id="5.2.1.8"/>
    </reaction>
</comment>
<dbReference type="EC" id="5.2.1.8" evidence="2 5"/>
<feature type="compositionally biased region" description="Basic residues" evidence="6">
    <location>
        <begin position="149"/>
        <end position="163"/>
    </location>
</feature>
<feature type="compositionally biased region" description="Acidic residues" evidence="6">
    <location>
        <begin position="168"/>
        <end position="177"/>
    </location>
</feature>
<dbReference type="SUPFAM" id="SSF54534">
    <property type="entry name" value="FKBP-like"/>
    <property type="match status" value="1"/>
</dbReference>
<dbReference type="STRING" id="796925.A0A137P6Z5"/>
<dbReference type="GO" id="GO:0016020">
    <property type="term" value="C:membrane"/>
    <property type="evidence" value="ECO:0007669"/>
    <property type="project" value="EnsemblFungi"/>
</dbReference>
<organism evidence="9 10">
    <name type="scientific">Conidiobolus coronatus (strain ATCC 28846 / CBS 209.66 / NRRL 28638)</name>
    <name type="common">Delacroixia coronata</name>
    <dbReference type="NCBI Taxonomy" id="796925"/>
    <lineage>
        <taxon>Eukaryota</taxon>
        <taxon>Fungi</taxon>
        <taxon>Fungi incertae sedis</taxon>
        <taxon>Zoopagomycota</taxon>
        <taxon>Entomophthoromycotina</taxon>
        <taxon>Entomophthoromycetes</taxon>
        <taxon>Entomophthorales</taxon>
        <taxon>Ancylistaceae</taxon>
        <taxon>Conidiobolus</taxon>
    </lineage>
</organism>
<dbReference type="PANTHER" id="PTHR45779">
    <property type="entry name" value="PEPTIDYLPROLYL ISOMERASE"/>
    <property type="match status" value="1"/>
</dbReference>
<dbReference type="FunFam" id="3.10.50.40:FF:000006">
    <property type="entry name" value="Peptidyl-prolyl cis-trans isomerase"/>
    <property type="match status" value="1"/>
</dbReference>
<keyword evidence="3 5" id="KW-0697">Rotamase</keyword>
<dbReference type="InterPro" id="IPR001179">
    <property type="entry name" value="PPIase_FKBP_dom"/>
</dbReference>
<dbReference type="OMA" id="EMCEGEK"/>
<dbReference type="AlphaFoldDB" id="A0A137P6Z5"/>
<dbReference type="PANTHER" id="PTHR45779:SF7">
    <property type="entry name" value="PEPTIDYLPROLYL ISOMERASE"/>
    <property type="match status" value="1"/>
</dbReference>
<dbReference type="OrthoDB" id="1902587at2759"/>
<evidence type="ECO:0000256" key="1">
    <source>
        <dbReference type="ARBA" id="ARBA00000971"/>
    </source>
</evidence>